<dbReference type="SUPFAM" id="SSF50729">
    <property type="entry name" value="PH domain-like"/>
    <property type="match status" value="1"/>
</dbReference>
<dbReference type="FunFam" id="2.30.29.30:FF:000312">
    <property type="entry name" value="Ran binding protein 1"/>
    <property type="match status" value="1"/>
</dbReference>
<accession>A0A482VU80</accession>
<proteinExistence type="predicted"/>
<dbReference type="PANTHER" id="PTHR23138:SF94">
    <property type="entry name" value="RAN BINDING PROTEIN 1"/>
    <property type="match status" value="1"/>
</dbReference>
<feature type="region of interest" description="Disordered" evidence="1">
    <location>
        <begin position="1"/>
        <end position="22"/>
    </location>
</feature>
<dbReference type="Proteomes" id="UP000292052">
    <property type="component" value="Unassembled WGS sequence"/>
</dbReference>
<dbReference type="STRING" id="1661398.A0A482VU80"/>
<gene>
    <name evidence="3" type="ORF">BDFB_010445</name>
</gene>
<evidence type="ECO:0000259" key="2">
    <source>
        <dbReference type="PROSITE" id="PS50196"/>
    </source>
</evidence>
<dbReference type="GO" id="GO:0005096">
    <property type="term" value="F:GTPase activator activity"/>
    <property type="evidence" value="ECO:0007669"/>
    <property type="project" value="TreeGrafter"/>
</dbReference>
<dbReference type="InterPro" id="IPR045256">
    <property type="entry name" value="RanBP1_RanBD"/>
</dbReference>
<keyword evidence="4" id="KW-1185">Reference proteome</keyword>
<dbReference type="InterPro" id="IPR011993">
    <property type="entry name" value="PH-like_dom_sf"/>
</dbReference>
<dbReference type="CDD" id="cd13179">
    <property type="entry name" value="RanBD_RanBP1"/>
    <property type="match status" value="1"/>
</dbReference>
<dbReference type="PROSITE" id="PS50196">
    <property type="entry name" value="RANBD1"/>
    <property type="match status" value="1"/>
</dbReference>
<dbReference type="GO" id="GO:0005737">
    <property type="term" value="C:cytoplasm"/>
    <property type="evidence" value="ECO:0007669"/>
    <property type="project" value="TreeGrafter"/>
</dbReference>
<dbReference type="SMART" id="SM00160">
    <property type="entry name" value="RanBD"/>
    <property type="match status" value="1"/>
</dbReference>
<evidence type="ECO:0000313" key="3">
    <source>
        <dbReference type="EMBL" id="RZC36425.1"/>
    </source>
</evidence>
<dbReference type="GO" id="GO:0006913">
    <property type="term" value="P:nucleocytoplasmic transport"/>
    <property type="evidence" value="ECO:0007669"/>
    <property type="project" value="InterPro"/>
</dbReference>
<name>A0A482VU80_ASBVE</name>
<organism evidence="3 4">
    <name type="scientific">Asbolus verrucosus</name>
    <name type="common">Desert ironclad beetle</name>
    <dbReference type="NCBI Taxonomy" id="1661398"/>
    <lineage>
        <taxon>Eukaryota</taxon>
        <taxon>Metazoa</taxon>
        <taxon>Ecdysozoa</taxon>
        <taxon>Arthropoda</taxon>
        <taxon>Hexapoda</taxon>
        <taxon>Insecta</taxon>
        <taxon>Pterygota</taxon>
        <taxon>Neoptera</taxon>
        <taxon>Endopterygota</taxon>
        <taxon>Coleoptera</taxon>
        <taxon>Polyphaga</taxon>
        <taxon>Cucujiformia</taxon>
        <taxon>Tenebrionidae</taxon>
        <taxon>Pimeliinae</taxon>
        <taxon>Asbolus</taxon>
    </lineage>
</organism>
<evidence type="ECO:0000256" key="1">
    <source>
        <dbReference type="SAM" id="MobiDB-lite"/>
    </source>
</evidence>
<evidence type="ECO:0000313" key="4">
    <source>
        <dbReference type="Proteomes" id="UP000292052"/>
    </source>
</evidence>
<dbReference type="OrthoDB" id="2357150at2759"/>
<dbReference type="EMBL" id="QDEB01062102">
    <property type="protein sequence ID" value="RZC36425.1"/>
    <property type="molecule type" value="Genomic_DNA"/>
</dbReference>
<dbReference type="Gene3D" id="2.30.29.30">
    <property type="entry name" value="Pleckstrin-homology domain (PH domain)/Phosphotyrosine-binding domain (PTB)"/>
    <property type="match status" value="1"/>
</dbReference>
<sequence>MSEIIVNQPRDRGISDGSDTEFDPQFKPIVNLPEVEVLTNEENETVLLKLRAKLYRFDTNSDPSEWKERGTGELKILQHNHNNSVRIVMRRDKTFKVCANHFITPWMILKPCSGSEKAFLYTVAADFADEKPKSECLALKFGSVDNANLFKSKFEEAKVIVSEKCFLYNGQCEEENGSTNLNNKDIEEQEVTQKMAELGVNKKVCGDDETK</sequence>
<reference evidence="3 4" key="1">
    <citation type="submission" date="2017-03" db="EMBL/GenBank/DDBJ databases">
        <title>Genome of the blue death feigning beetle - Asbolus verrucosus.</title>
        <authorList>
            <person name="Rider S.D."/>
        </authorList>
    </citation>
    <scope>NUCLEOTIDE SEQUENCE [LARGE SCALE GENOMIC DNA]</scope>
    <source>
        <strain evidence="3">Butters</strain>
        <tissue evidence="3">Head and leg muscle</tissue>
    </source>
</reference>
<dbReference type="InterPro" id="IPR045255">
    <property type="entry name" value="RanBP1-like"/>
</dbReference>
<dbReference type="AlphaFoldDB" id="A0A482VU80"/>
<dbReference type="Pfam" id="PF00638">
    <property type="entry name" value="Ran_BP1"/>
    <property type="match status" value="1"/>
</dbReference>
<dbReference type="GO" id="GO:0005643">
    <property type="term" value="C:nuclear pore"/>
    <property type="evidence" value="ECO:0007669"/>
    <property type="project" value="TreeGrafter"/>
</dbReference>
<comment type="caution">
    <text evidence="3">The sequence shown here is derived from an EMBL/GenBank/DDBJ whole genome shotgun (WGS) entry which is preliminary data.</text>
</comment>
<dbReference type="PANTHER" id="PTHR23138">
    <property type="entry name" value="RAN BINDING PROTEIN"/>
    <property type="match status" value="1"/>
</dbReference>
<protein>
    <submittedName>
        <fullName evidence="3">Ran-specific GTPase-activating protein</fullName>
    </submittedName>
</protein>
<feature type="domain" description="RanBD1" evidence="2">
    <location>
        <begin position="25"/>
        <end position="163"/>
    </location>
</feature>
<dbReference type="InterPro" id="IPR000156">
    <property type="entry name" value="Ran_bind_dom"/>
</dbReference>